<feature type="transmembrane region" description="Helical" evidence="3">
    <location>
        <begin position="124"/>
        <end position="147"/>
    </location>
</feature>
<keyword evidence="6" id="KW-1185">Reference proteome</keyword>
<keyword evidence="2" id="KW-0813">Transport</keyword>
<dbReference type="PANTHER" id="PTHR34295:SF1">
    <property type="entry name" value="BIOTIN TRANSPORTER BIOY"/>
    <property type="match status" value="1"/>
</dbReference>
<evidence type="ECO:0000256" key="1">
    <source>
        <dbReference type="ARBA" id="ARBA00010692"/>
    </source>
</evidence>
<feature type="transmembrane region" description="Helical" evidence="3">
    <location>
        <begin position="167"/>
        <end position="189"/>
    </location>
</feature>
<dbReference type="PANTHER" id="PTHR34295">
    <property type="entry name" value="BIOTIN TRANSPORTER BIOY"/>
    <property type="match status" value="1"/>
</dbReference>
<evidence type="ECO:0000256" key="3">
    <source>
        <dbReference type="SAM" id="Phobius"/>
    </source>
</evidence>
<accession>A0ABY5MAA6</accession>
<keyword evidence="2 3" id="KW-0472">Membrane</keyword>
<organism evidence="5 6">
    <name type="scientific">Aeromicrobium wangtongii</name>
    <dbReference type="NCBI Taxonomy" id="2969247"/>
    <lineage>
        <taxon>Bacteria</taxon>
        <taxon>Bacillati</taxon>
        <taxon>Actinomycetota</taxon>
        <taxon>Actinomycetes</taxon>
        <taxon>Propionibacteriales</taxon>
        <taxon>Nocardioidaceae</taxon>
        <taxon>Aeromicrobium</taxon>
    </lineage>
</organism>
<keyword evidence="3" id="KW-1133">Transmembrane helix</keyword>
<dbReference type="PIRSF" id="PIRSF016661">
    <property type="entry name" value="BioY"/>
    <property type="match status" value="1"/>
</dbReference>
<evidence type="ECO:0000313" key="5">
    <source>
        <dbReference type="EMBL" id="UUP13983.1"/>
    </source>
</evidence>
<evidence type="ECO:0000313" key="6">
    <source>
        <dbReference type="Proteomes" id="UP001316184"/>
    </source>
</evidence>
<dbReference type="PROSITE" id="PS50850">
    <property type="entry name" value="MFS"/>
    <property type="match status" value="1"/>
</dbReference>
<comment type="subcellular location">
    <subcellularLocation>
        <location evidence="2">Cell membrane</location>
        <topology evidence="2">Multi-pass membrane protein</topology>
    </subcellularLocation>
</comment>
<feature type="transmembrane region" description="Helical" evidence="3">
    <location>
        <begin position="20"/>
        <end position="43"/>
    </location>
</feature>
<keyword evidence="3" id="KW-0812">Transmembrane</keyword>
<dbReference type="InterPro" id="IPR020846">
    <property type="entry name" value="MFS_dom"/>
</dbReference>
<dbReference type="EMBL" id="CP102173">
    <property type="protein sequence ID" value="UUP13983.1"/>
    <property type="molecule type" value="Genomic_DNA"/>
</dbReference>
<dbReference type="RefSeq" id="WP_232403143.1">
    <property type="nucleotide sequence ID" value="NZ_CP102173.1"/>
</dbReference>
<comment type="similarity">
    <text evidence="1 2">Belongs to the BioY family.</text>
</comment>
<protein>
    <recommendedName>
        <fullName evidence="2">Biotin transporter</fullName>
    </recommendedName>
</protein>
<dbReference type="Pfam" id="PF02632">
    <property type="entry name" value="BioY"/>
    <property type="match status" value="1"/>
</dbReference>
<keyword evidence="2" id="KW-1003">Cell membrane</keyword>
<feature type="domain" description="Major facilitator superfamily (MFS) profile" evidence="4">
    <location>
        <begin position="48"/>
        <end position="196"/>
    </location>
</feature>
<evidence type="ECO:0000259" key="4">
    <source>
        <dbReference type="PROSITE" id="PS50850"/>
    </source>
</evidence>
<reference evidence="5 6" key="1">
    <citation type="submission" date="2022-08" db="EMBL/GenBank/DDBJ databases">
        <title>novel species in genus Aeromicrobium.</title>
        <authorList>
            <person name="Ye L."/>
        </authorList>
    </citation>
    <scope>NUCLEOTIDE SEQUENCE [LARGE SCALE GENOMIC DNA]</scope>
    <source>
        <strain evidence="6">zg-Y1379</strain>
    </source>
</reference>
<gene>
    <name evidence="5" type="ORF">NQV15_01350</name>
</gene>
<dbReference type="Gene3D" id="1.10.1760.20">
    <property type="match status" value="1"/>
</dbReference>
<name>A0ABY5MAA6_9ACTN</name>
<feature type="transmembrane region" description="Helical" evidence="3">
    <location>
        <begin position="92"/>
        <end position="112"/>
    </location>
</feature>
<dbReference type="InterPro" id="IPR003784">
    <property type="entry name" value="BioY"/>
</dbReference>
<proteinExistence type="inferred from homology"/>
<evidence type="ECO:0000256" key="2">
    <source>
        <dbReference type="PIRNR" id="PIRNR016661"/>
    </source>
</evidence>
<feature type="transmembrane region" description="Helical" evidence="3">
    <location>
        <begin position="50"/>
        <end position="72"/>
    </location>
</feature>
<sequence length="196" mass="19775">MRSSTMSAGPRRPVVGPTDLALISTFAALMAVCAQITIAAANAPFTLQMFAIFLAASVLGAVRGVLSVLLYLAVGTAGLPVFARGAAGPAEWASATGGYLLAFPLAALIVGFVAHRVARRSPGLFTVVVSVVAAIVTVAVVGTLGALGMALKLDLSLSAAWALATPYFVADIGKGILAAVVAAAVLRAFPQLVSRR</sequence>
<dbReference type="Proteomes" id="UP001316184">
    <property type="component" value="Chromosome"/>
</dbReference>